<keyword evidence="1" id="KW-1133">Transmembrane helix</keyword>
<dbReference type="AlphaFoldDB" id="A0AAD1XUF7"/>
<sequence length="258" mass="31844">MIIKAGSRFRKPTRLLWWGNRGLSIDQARRVMSVESYEVVTNEILKKRYLEKAKIYHPDSGKEGSDEKFKKLQQAYEVLSKLPEHQRTDQQKKYEEFFKRKYSHNPEEFTDEQRRQEYERWKKETFSEYNQKQHEEFLKQRYRNNQHSHSDFSQNRDHFHSSGHFYGYDDNGEDLREHIPKKRTFKTNSRFVAFFLSSEYRSRVIWRYREEIICFMICFAIFFNMIVYYRAMTRRDSPYADRRPINQVKPIPYNKFKE</sequence>
<keyword evidence="1" id="KW-0472">Membrane</keyword>
<protein>
    <recommendedName>
        <fullName evidence="2">J domain-containing protein</fullName>
    </recommendedName>
</protein>
<dbReference type="EMBL" id="CAMPGE010021120">
    <property type="protein sequence ID" value="CAI2379290.1"/>
    <property type="molecule type" value="Genomic_DNA"/>
</dbReference>
<feature type="transmembrane region" description="Helical" evidence="1">
    <location>
        <begin position="212"/>
        <end position="231"/>
    </location>
</feature>
<evidence type="ECO:0000256" key="1">
    <source>
        <dbReference type="SAM" id="Phobius"/>
    </source>
</evidence>
<gene>
    <name evidence="3" type="ORF">ECRASSUSDP1_LOCUS20699</name>
</gene>
<accession>A0AAD1XUF7</accession>
<dbReference type="InterPro" id="IPR001623">
    <property type="entry name" value="DnaJ_domain"/>
</dbReference>
<evidence type="ECO:0000313" key="3">
    <source>
        <dbReference type="EMBL" id="CAI2379290.1"/>
    </source>
</evidence>
<comment type="caution">
    <text evidence="3">The sequence shown here is derived from an EMBL/GenBank/DDBJ whole genome shotgun (WGS) entry which is preliminary data.</text>
</comment>
<dbReference type="PROSITE" id="PS50076">
    <property type="entry name" value="DNAJ_2"/>
    <property type="match status" value="1"/>
</dbReference>
<evidence type="ECO:0000259" key="2">
    <source>
        <dbReference type="PROSITE" id="PS50076"/>
    </source>
</evidence>
<dbReference type="Proteomes" id="UP001295684">
    <property type="component" value="Unassembled WGS sequence"/>
</dbReference>
<name>A0AAD1XUF7_EUPCR</name>
<dbReference type="InterPro" id="IPR052276">
    <property type="entry name" value="Diphthamide-biosynth_chaperone"/>
</dbReference>
<dbReference type="CDD" id="cd06257">
    <property type="entry name" value="DnaJ"/>
    <property type="match status" value="1"/>
</dbReference>
<proteinExistence type="predicted"/>
<dbReference type="InterPro" id="IPR036869">
    <property type="entry name" value="J_dom_sf"/>
</dbReference>
<dbReference type="PANTHER" id="PTHR44240:SF10">
    <property type="entry name" value="J DOMAIN-CONTAINING PROTEIN"/>
    <property type="match status" value="1"/>
</dbReference>
<evidence type="ECO:0000313" key="4">
    <source>
        <dbReference type="Proteomes" id="UP001295684"/>
    </source>
</evidence>
<keyword evidence="4" id="KW-1185">Reference proteome</keyword>
<reference evidence="3" key="1">
    <citation type="submission" date="2023-07" db="EMBL/GenBank/DDBJ databases">
        <authorList>
            <consortium name="AG Swart"/>
            <person name="Singh M."/>
            <person name="Singh A."/>
            <person name="Seah K."/>
            <person name="Emmerich C."/>
        </authorList>
    </citation>
    <scope>NUCLEOTIDE SEQUENCE</scope>
    <source>
        <strain evidence="3">DP1</strain>
    </source>
</reference>
<dbReference type="SUPFAM" id="SSF46565">
    <property type="entry name" value="Chaperone J-domain"/>
    <property type="match status" value="1"/>
</dbReference>
<feature type="domain" description="J" evidence="2">
    <location>
        <begin position="27"/>
        <end position="98"/>
    </location>
</feature>
<dbReference type="Pfam" id="PF00226">
    <property type="entry name" value="DnaJ"/>
    <property type="match status" value="1"/>
</dbReference>
<keyword evidence="1" id="KW-0812">Transmembrane</keyword>
<dbReference type="Gene3D" id="1.10.287.110">
    <property type="entry name" value="DnaJ domain"/>
    <property type="match status" value="1"/>
</dbReference>
<organism evidence="3 4">
    <name type="scientific">Euplotes crassus</name>
    <dbReference type="NCBI Taxonomy" id="5936"/>
    <lineage>
        <taxon>Eukaryota</taxon>
        <taxon>Sar</taxon>
        <taxon>Alveolata</taxon>
        <taxon>Ciliophora</taxon>
        <taxon>Intramacronucleata</taxon>
        <taxon>Spirotrichea</taxon>
        <taxon>Hypotrichia</taxon>
        <taxon>Euplotida</taxon>
        <taxon>Euplotidae</taxon>
        <taxon>Moneuplotes</taxon>
    </lineage>
</organism>
<dbReference type="PANTHER" id="PTHR44240">
    <property type="entry name" value="DNAJ DOMAIN (PROKARYOTIC HEAT SHOCK PROTEIN)-RELATED"/>
    <property type="match status" value="1"/>
</dbReference>
<dbReference type="SMART" id="SM00271">
    <property type="entry name" value="DnaJ"/>
    <property type="match status" value="1"/>
</dbReference>